<comment type="caution">
    <text evidence="9">The sequence shown here is derived from an EMBL/GenBank/DDBJ whole genome shotgun (WGS) entry which is preliminary data.</text>
</comment>
<evidence type="ECO:0000313" key="10">
    <source>
        <dbReference type="Proteomes" id="UP000032214"/>
    </source>
</evidence>
<keyword evidence="5 8" id="KW-0812">Transmembrane</keyword>
<dbReference type="AlphaFoldDB" id="A0A0D2JKL6"/>
<evidence type="ECO:0000256" key="4">
    <source>
        <dbReference type="ARBA" id="ARBA00022475"/>
    </source>
</evidence>
<dbReference type="PRINTS" id="PR00175">
    <property type="entry name" value="NAALASMPORT"/>
</dbReference>
<name>A0A0D2JKL6_9BACT</name>
<keyword evidence="8" id="KW-0769">Symport</keyword>
<gene>
    <name evidence="9" type="ORF">J120_04360</name>
</gene>
<organism evidence="9 10">
    <name type="scientific">candidate division TM6 bacterium JCVI TM6SC1</name>
    <dbReference type="NCBI Taxonomy" id="1306947"/>
    <lineage>
        <taxon>Bacteria</taxon>
        <taxon>Candidatus Babelota</taxon>
        <taxon>Vermiphilus</taxon>
    </lineage>
</organism>
<comment type="subcellular location">
    <subcellularLocation>
        <location evidence="1 8">Cell membrane</location>
        <topology evidence="1 8">Multi-pass membrane protein</topology>
    </subcellularLocation>
</comment>
<keyword evidence="3 8" id="KW-0813">Transport</keyword>
<feature type="transmembrane region" description="Helical" evidence="8">
    <location>
        <begin position="250"/>
        <end position="270"/>
    </location>
</feature>
<keyword evidence="6 8" id="KW-1133">Transmembrane helix</keyword>
<dbReference type="GO" id="GO:0005886">
    <property type="term" value="C:plasma membrane"/>
    <property type="evidence" value="ECO:0007669"/>
    <property type="project" value="UniProtKB-SubCell"/>
</dbReference>
<proteinExistence type="inferred from homology"/>
<dbReference type="PANTHER" id="PTHR30330">
    <property type="entry name" value="AGSS FAMILY TRANSPORTER, SODIUM-ALANINE"/>
    <property type="match status" value="1"/>
</dbReference>
<accession>A0A0D2JKL6</accession>
<evidence type="ECO:0000313" key="9">
    <source>
        <dbReference type="EMBL" id="KIX84943.1"/>
    </source>
</evidence>
<dbReference type="PANTHER" id="PTHR30330:SF3">
    <property type="entry name" value="TRANSCRIPTIONAL REGULATOR, LRP FAMILY"/>
    <property type="match status" value="1"/>
</dbReference>
<evidence type="ECO:0000256" key="3">
    <source>
        <dbReference type="ARBA" id="ARBA00022448"/>
    </source>
</evidence>
<comment type="similarity">
    <text evidence="2 8">Belongs to the alanine or glycine:cation symporter (AGCS) (TC 2.A.25) family.</text>
</comment>
<feature type="transmembrane region" description="Helical" evidence="8">
    <location>
        <begin position="421"/>
        <end position="438"/>
    </location>
</feature>
<evidence type="ECO:0000256" key="6">
    <source>
        <dbReference type="ARBA" id="ARBA00022989"/>
    </source>
</evidence>
<evidence type="ECO:0000256" key="2">
    <source>
        <dbReference type="ARBA" id="ARBA00009261"/>
    </source>
</evidence>
<feature type="transmembrane region" description="Helical" evidence="8">
    <location>
        <begin position="308"/>
        <end position="334"/>
    </location>
</feature>
<keyword evidence="10" id="KW-1185">Reference proteome</keyword>
<feature type="transmembrane region" description="Helical" evidence="8">
    <location>
        <begin position="152"/>
        <end position="174"/>
    </location>
</feature>
<protein>
    <recommendedName>
        <fullName evidence="11">Sodium:alanine symporter family protein</fullName>
    </recommendedName>
</protein>
<dbReference type="InterPro" id="IPR001463">
    <property type="entry name" value="Na/Ala_symport"/>
</dbReference>
<evidence type="ECO:0000256" key="7">
    <source>
        <dbReference type="ARBA" id="ARBA00023136"/>
    </source>
</evidence>
<evidence type="ECO:0000256" key="1">
    <source>
        <dbReference type="ARBA" id="ARBA00004651"/>
    </source>
</evidence>
<dbReference type="NCBIfam" id="TIGR00835">
    <property type="entry name" value="agcS"/>
    <property type="match status" value="1"/>
</dbReference>
<feature type="transmembrane region" description="Helical" evidence="8">
    <location>
        <begin position="109"/>
        <end position="131"/>
    </location>
</feature>
<evidence type="ECO:0000256" key="5">
    <source>
        <dbReference type="ARBA" id="ARBA00022692"/>
    </source>
</evidence>
<keyword evidence="4 8" id="KW-1003">Cell membrane</keyword>
<feature type="transmembrane region" description="Helical" evidence="8">
    <location>
        <begin position="80"/>
        <end position="103"/>
    </location>
</feature>
<dbReference type="EMBL" id="ARQD01000004">
    <property type="protein sequence ID" value="KIX84943.1"/>
    <property type="molecule type" value="Genomic_DNA"/>
</dbReference>
<dbReference type="eggNOG" id="COG1115">
    <property type="taxonomic scope" value="Bacteria"/>
</dbReference>
<sequence>MLVSALYMLNQCCVLFNEWLAVPTTILFFGAALFLTFKTGVAQIRALPRFWYLIRKSYAAQERQAGNPQARANTISPFHALFTAMATTIGIGNVVGPSIAIFAGGPGALLWLLIYLFFGSVTKFVEVTFALHTRTRIGADHVIGGPMQYLKLIHPALARWYVMVMVFLFMAWSGLQANTLASIVALENISAVWVGIVLALSVYGVVSGGARRVGVVASTIVPVMFVLYICFALGILWFSREQFIPVIRMMFTAAFTPSAIASGLIGASIIRAMHAGIFRGIYISEAGLGTSSIAHSVADVNRSVDQGVLAMVSMVSDACLALLSGLIVLVTGVWHHGQFRSTFVYEAFASHAPVFGRVVLIVSIALFALTTVIGNSFNGMQTFLYITNRRWGMWYLTCTMFAIMAGALLPVAFMWNAMDVLLTLVAVPNLIGIILLACRYPQVLSLKSE</sequence>
<dbReference type="Pfam" id="PF01235">
    <property type="entry name" value="Na_Ala_symp"/>
    <property type="match status" value="1"/>
</dbReference>
<evidence type="ECO:0008006" key="11">
    <source>
        <dbReference type="Google" id="ProtNLM"/>
    </source>
</evidence>
<reference evidence="9 10" key="1">
    <citation type="journal article" date="2013" name="Proc. Natl. Acad. Sci. U.S.A.">
        <title>Candidate phylum TM6 genome recovered from a hospital sink biofilm provides genomic insights into this uncultivated phylum.</title>
        <authorList>
            <person name="McLean J.S."/>
            <person name="Lombardo M.J."/>
            <person name="Badger J.H."/>
            <person name="Edlund A."/>
            <person name="Novotny M."/>
            <person name="Yee-Greenbaum J."/>
            <person name="Vyahhi N."/>
            <person name="Hall A.P."/>
            <person name="Yang Y."/>
            <person name="Dupont C.L."/>
            <person name="Ziegler M.G."/>
            <person name="Chitsaz H."/>
            <person name="Allen A.E."/>
            <person name="Yooseph S."/>
            <person name="Tesler G."/>
            <person name="Pevzner P.A."/>
            <person name="Friedman R.M."/>
            <person name="Nealson K.H."/>
            <person name="Venter J.C."/>
            <person name="Lasken R.S."/>
        </authorList>
    </citation>
    <scope>NUCLEOTIDE SEQUENCE [LARGE SCALE GENOMIC DNA]</scope>
    <source>
        <strain evidence="9 10">TM6SC1</strain>
    </source>
</reference>
<keyword evidence="7 8" id="KW-0472">Membrane</keyword>
<feature type="transmembrane region" description="Helical" evidence="8">
    <location>
        <begin position="180"/>
        <end position="206"/>
    </location>
</feature>
<feature type="transmembrane region" description="Helical" evidence="8">
    <location>
        <begin position="354"/>
        <end position="373"/>
    </location>
</feature>
<feature type="transmembrane region" description="Helical" evidence="8">
    <location>
        <begin position="20"/>
        <end position="37"/>
    </location>
</feature>
<dbReference type="GO" id="GO:0005283">
    <property type="term" value="F:amino acid:sodium symporter activity"/>
    <property type="evidence" value="ECO:0007669"/>
    <property type="project" value="InterPro"/>
</dbReference>
<feature type="transmembrane region" description="Helical" evidence="8">
    <location>
        <begin position="213"/>
        <end position="238"/>
    </location>
</feature>
<feature type="transmembrane region" description="Helical" evidence="8">
    <location>
        <begin position="394"/>
        <end position="415"/>
    </location>
</feature>
<evidence type="ECO:0000256" key="8">
    <source>
        <dbReference type="RuleBase" id="RU363064"/>
    </source>
</evidence>
<dbReference type="Proteomes" id="UP000032214">
    <property type="component" value="Unassembled WGS sequence"/>
</dbReference>